<proteinExistence type="predicted"/>
<gene>
    <name evidence="1" type="ORF">KOSB73_220395</name>
</gene>
<sequence>MEKVTLKVKNGPDIAFNGEEVAYEHILEEDTALRVYDTEKGHWLMTLTSNDDVLLKHEIIENKSVESLVKSLGYTAYAKSIYKQLGIDTTNNLDI</sequence>
<protein>
    <submittedName>
        <fullName evidence="1">Uncharacterized protein</fullName>
    </submittedName>
</protein>
<evidence type="ECO:0000313" key="1">
    <source>
        <dbReference type="EMBL" id="SNU34276.1"/>
    </source>
</evidence>
<dbReference type="Proteomes" id="UP000220639">
    <property type="component" value="Unassembled WGS sequence"/>
</dbReference>
<reference evidence="2" key="1">
    <citation type="submission" date="2017-08" db="EMBL/GenBank/DDBJ databases">
        <authorList>
            <person name="Brisse S."/>
        </authorList>
    </citation>
    <scope>NUCLEOTIDE SEQUENCE [LARGE SCALE GENOMIC DNA]</scope>
    <source>
        <strain evidence="2">06D021</strain>
    </source>
</reference>
<accession>A0A285B069</accession>
<organism evidence="1 2">
    <name type="scientific">Klebsiella grimontii</name>
    <dbReference type="NCBI Taxonomy" id="2058152"/>
    <lineage>
        <taxon>Bacteria</taxon>
        <taxon>Pseudomonadati</taxon>
        <taxon>Pseudomonadota</taxon>
        <taxon>Gammaproteobacteria</taxon>
        <taxon>Enterobacterales</taxon>
        <taxon>Enterobacteriaceae</taxon>
        <taxon>Klebsiella/Raoultella group</taxon>
        <taxon>Klebsiella</taxon>
    </lineage>
</organism>
<evidence type="ECO:0000313" key="2">
    <source>
        <dbReference type="Proteomes" id="UP000220639"/>
    </source>
</evidence>
<dbReference type="AlphaFoldDB" id="A0A285B069"/>
<name>A0A285B069_9ENTR</name>
<dbReference type="EMBL" id="FZTC01000015">
    <property type="protein sequence ID" value="SNU34276.1"/>
    <property type="molecule type" value="Genomic_DNA"/>
</dbReference>
<dbReference type="RefSeq" id="WP_098140444.1">
    <property type="nucleotide sequence ID" value="NZ_CBCSJA010000022.1"/>
</dbReference>